<protein>
    <submittedName>
        <fullName evidence="6">Uncharacterized protein</fullName>
    </submittedName>
</protein>
<keyword evidence="7" id="KW-1185">Reference proteome</keyword>
<dbReference type="AlphaFoldDB" id="A0A835YIS8"/>
<evidence type="ECO:0000256" key="1">
    <source>
        <dbReference type="ARBA" id="ARBA00004123"/>
    </source>
</evidence>
<gene>
    <name evidence="6" type="ORF">JKP88DRAFT_351288</name>
</gene>
<evidence type="ECO:0000256" key="2">
    <source>
        <dbReference type="ARBA" id="ARBA00022473"/>
    </source>
</evidence>
<keyword evidence="3" id="KW-0539">Nucleus</keyword>
<feature type="region of interest" description="Disordered" evidence="5">
    <location>
        <begin position="386"/>
        <end position="405"/>
    </location>
</feature>
<comment type="caution">
    <text evidence="6">The sequence shown here is derived from an EMBL/GenBank/DDBJ whole genome shotgun (WGS) entry which is preliminary data.</text>
</comment>
<proteinExistence type="inferred from homology"/>
<feature type="region of interest" description="Disordered" evidence="5">
    <location>
        <begin position="445"/>
        <end position="475"/>
    </location>
</feature>
<dbReference type="PANTHER" id="PTHR12972:SF0">
    <property type="entry name" value="PROTEIN DOWNSTREAM NEIGHBOR OF SON"/>
    <property type="match status" value="1"/>
</dbReference>
<dbReference type="PANTHER" id="PTHR12972">
    <property type="entry name" value="DOWNSTREAM NEIGHBOR OF SON"/>
    <property type="match status" value="1"/>
</dbReference>
<comment type="subcellular location">
    <subcellularLocation>
        <location evidence="1">Nucleus</location>
    </subcellularLocation>
</comment>
<feature type="compositionally biased region" description="Acidic residues" evidence="5">
    <location>
        <begin position="448"/>
        <end position="460"/>
    </location>
</feature>
<reference evidence="6" key="1">
    <citation type="submission" date="2021-02" db="EMBL/GenBank/DDBJ databases">
        <title>First Annotated Genome of the Yellow-green Alga Tribonema minus.</title>
        <authorList>
            <person name="Mahan K.M."/>
        </authorList>
    </citation>
    <scope>NUCLEOTIDE SEQUENCE</scope>
    <source>
        <strain evidence="6">UTEX B ZZ1240</strain>
    </source>
</reference>
<sequence>MLVESQPARRHDLFDLMDFHVPTNAAHAAEKKGLKRGAGAAATLGMTSVEGATCLPEDATLYTRARFSLPAVAYTVLHAAPAEHELRGMHTFCAPWAAAAGCAPTVATQQQCADATAAARANVANAVSEWQAATMYWVHPATALPPSAMSAQGRAMDVLSQADVALERAPHGMESITGWSAFYLVRRQDWQEAFRSLFYSLWSPGPTAAAHPGGTGGNGGGDACSFYLRTVTHTTFFHATTDASGQRSVAAVITRSSRQSRRQLTDAGVAFAMPLDTTNAHRHVSADPADAAAAAAALARLRDESAYVGRDNASARPHTTLLLVRSQESLVALYEAELERWGPQGGGGGLVAGKAQDVPLLLAARPFLHATLRRLQPRVSGAIAGLARGGQRQQRQQQQQASAGAAAGGTLTHQLELAGPMLPCTVRRLAAAAARVCRAATEAAEAAAAEEPDENDENGGDENSQRGGGSEGSGDTLSFALSLRVEEATAYLNAAGVVAGTGTAYLTSVEGEAKACGGQRRGDGGGDGDVMYAYTTLDPELHAQSM</sequence>
<organism evidence="6 7">
    <name type="scientific">Tribonema minus</name>
    <dbReference type="NCBI Taxonomy" id="303371"/>
    <lineage>
        <taxon>Eukaryota</taxon>
        <taxon>Sar</taxon>
        <taxon>Stramenopiles</taxon>
        <taxon>Ochrophyta</taxon>
        <taxon>PX clade</taxon>
        <taxon>Xanthophyceae</taxon>
        <taxon>Tribonematales</taxon>
        <taxon>Tribonemataceae</taxon>
        <taxon>Tribonema</taxon>
    </lineage>
</organism>
<evidence type="ECO:0000256" key="5">
    <source>
        <dbReference type="SAM" id="MobiDB-lite"/>
    </source>
</evidence>
<dbReference type="EMBL" id="JAFCMP010000543">
    <property type="protein sequence ID" value="KAG5175935.1"/>
    <property type="molecule type" value="Genomic_DNA"/>
</dbReference>
<evidence type="ECO:0000256" key="3">
    <source>
        <dbReference type="ARBA" id="ARBA00023242"/>
    </source>
</evidence>
<evidence type="ECO:0000256" key="4">
    <source>
        <dbReference type="ARBA" id="ARBA00025806"/>
    </source>
</evidence>
<dbReference type="Proteomes" id="UP000664859">
    <property type="component" value="Unassembled WGS sequence"/>
</dbReference>
<comment type="similarity">
    <text evidence="4">Belongs to the DONSON family.</text>
</comment>
<evidence type="ECO:0000313" key="6">
    <source>
        <dbReference type="EMBL" id="KAG5175935.1"/>
    </source>
</evidence>
<accession>A0A835YIS8</accession>
<dbReference type="GO" id="GO:0033260">
    <property type="term" value="P:nuclear DNA replication"/>
    <property type="evidence" value="ECO:0007669"/>
    <property type="project" value="TreeGrafter"/>
</dbReference>
<dbReference type="InterPro" id="IPR024861">
    <property type="entry name" value="Donson"/>
</dbReference>
<keyword evidence="2" id="KW-0217">Developmental protein</keyword>
<evidence type="ECO:0000313" key="7">
    <source>
        <dbReference type="Proteomes" id="UP000664859"/>
    </source>
</evidence>
<name>A0A835YIS8_9STRA</name>
<dbReference type="GO" id="GO:0005634">
    <property type="term" value="C:nucleus"/>
    <property type="evidence" value="ECO:0007669"/>
    <property type="project" value="UniProtKB-SubCell"/>
</dbReference>